<evidence type="ECO:0000313" key="3">
    <source>
        <dbReference type="Proteomes" id="UP000218209"/>
    </source>
</evidence>
<evidence type="ECO:0000256" key="1">
    <source>
        <dbReference type="SAM" id="MobiDB-lite"/>
    </source>
</evidence>
<dbReference type="Proteomes" id="UP000218209">
    <property type="component" value="Unassembled WGS sequence"/>
</dbReference>
<dbReference type="EMBL" id="KV919016">
    <property type="protein sequence ID" value="OSX73138.1"/>
    <property type="molecule type" value="Genomic_DNA"/>
</dbReference>
<feature type="region of interest" description="Disordered" evidence="1">
    <location>
        <begin position="287"/>
        <end position="311"/>
    </location>
</feature>
<feature type="region of interest" description="Disordered" evidence="1">
    <location>
        <begin position="1"/>
        <end position="29"/>
    </location>
</feature>
<proteinExistence type="predicted"/>
<gene>
    <name evidence="2" type="ORF">BU14_0374s0012</name>
</gene>
<sequence>MRPAPFPQQDTAMSSPLEERQGVQTRQKKLHHHQVLLQFLRQQLGVGGVGSLVGGTTPEHGVNRGGRRQHPRDADVLDSPLQQKAPRPRVLFEVVGSVQSVCESCVLFGCRPRRCPPAGTTLPPRTHSHPPPSPLYPPRRRRDTGRGPQRLIPAHGGRGRRRLECRHHLRVPAGGRHLRRRLPPPVQGGHVGARRQQRRHHLCVAAKVALPRRPVEGRQARRIDGRRGRAGLQQRGDHPRLPLCSGQVEGRAAVGVDRVDGGAGGQQSSHHRRVAVEVARVGGQVEGRPAHPVSRVDGRARGQERRHGRRNATVGGYVQRRRAVLVNRAHRRARRQQRLGAVHVPGADSAMQGRLLVGGCRAVSRAAGRRGGGGVGTVDAAVAMVVVVTCGRCAGAPDGQEHRRRVPPPRPCAATTACVVGGVVGGRRWCWGGT</sequence>
<feature type="region of interest" description="Disordered" evidence="1">
    <location>
        <begin position="176"/>
        <end position="197"/>
    </location>
</feature>
<name>A0A1X6NX09_PORUM</name>
<feature type="compositionally biased region" description="Basic and acidic residues" evidence="1">
    <location>
        <begin position="294"/>
        <end position="305"/>
    </location>
</feature>
<dbReference type="AlphaFoldDB" id="A0A1X6NX09"/>
<reference evidence="2 3" key="1">
    <citation type="submission" date="2017-03" db="EMBL/GenBank/DDBJ databases">
        <title>WGS assembly of Porphyra umbilicalis.</title>
        <authorList>
            <person name="Brawley S.H."/>
            <person name="Blouin N.A."/>
            <person name="Ficko-Blean E."/>
            <person name="Wheeler G.L."/>
            <person name="Lohr M."/>
            <person name="Goodson H.V."/>
            <person name="Jenkins J.W."/>
            <person name="Blaby-Haas C.E."/>
            <person name="Helliwell K.E."/>
            <person name="Chan C."/>
            <person name="Marriage T."/>
            <person name="Bhattacharya D."/>
            <person name="Klein A.S."/>
            <person name="Badis Y."/>
            <person name="Brodie J."/>
            <person name="Cao Y."/>
            <person name="Collen J."/>
            <person name="Dittami S.M."/>
            <person name="Gachon C.M."/>
            <person name="Green B.R."/>
            <person name="Karpowicz S."/>
            <person name="Kim J.W."/>
            <person name="Kudahl U."/>
            <person name="Lin S."/>
            <person name="Michel G."/>
            <person name="Mittag M."/>
            <person name="Olson B.J."/>
            <person name="Pangilinan J."/>
            <person name="Peng Y."/>
            <person name="Qiu H."/>
            <person name="Shu S."/>
            <person name="Singer J.T."/>
            <person name="Smith A.G."/>
            <person name="Sprecher B.N."/>
            <person name="Wagner V."/>
            <person name="Wang W."/>
            <person name="Wang Z.-Y."/>
            <person name="Yan J."/>
            <person name="Yarish C."/>
            <person name="Zoeuner-Riek S."/>
            <person name="Zhuang Y."/>
            <person name="Zou Y."/>
            <person name="Lindquist E.A."/>
            <person name="Grimwood J."/>
            <person name="Barry K."/>
            <person name="Rokhsar D.S."/>
            <person name="Schmutz J."/>
            <person name="Stiller J.W."/>
            <person name="Grossman A.R."/>
            <person name="Prochnik S.E."/>
        </authorList>
    </citation>
    <scope>NUCLEOTIDE SEQUENCE [LARGE SCALE GENOMIC DNA]</scope>
    <source>
        <strain evidence="2">4086291</strain>
    </source>
</reference>
<accession>A0A1X6NX09</accession>
<keyword evidence="3" id="KW-1185">Reference proteome</keyword>
<feature type="region of interest" description="Disordered" evidence="1">
    <location>
        <begin position="51"/>
        <end position="82"/>
    </location>
</feature>
<evidence type="ECO:0000313" key="2">
    <source>
        <dbReference type="EMBL" id="OSX73138.1"/>
    </source>
</evidence>
<protein>
    <submittedName>
        <fullName evidence="2">Uncharacterized protein</fullName>
    </submittedName>
</protein>
<feature type="region of interest" description="Disordered" evidence="1">
    <location>
        <begin position="119"/>
        <end position="160"/>
    </location>
</feature>
<organism evidence="2 3">
    <name type="scientific">Porphyra umbilicalis</name>
    <name type="common">Purple laver</name>
    <name type="synonym">Red alga</name>
    <dbReference type="NCBI Taxonomy" id="2786"/>
    <lineage>
        <taxon>Eukaryota</taxon>
        <taxon>Rhodophyta</taxon>
        <taxon>Bangiophyceae</taxon>
        <taxon>Bangiales</taxon>
        <taxon>Bangiaceae</taxon>
        <taxon>Porphyra</taxon>
    </lineage>
</organism>